<name>A0A0C3IJS0_PISTI</name>
<dbReference type="Proteomes" id="UP000054217">
    <property type="component" value="Unassembled WGS sequence"/>
</dbReference>
<reference evidence="2 3" key="1">
    <citation type="submission" date="2014-04" db="EMBL/GenBank/DDBJ databases">
        <authorList>
            <consortium name="DOE Joint Genome Institute"/>
            <person name="Kuo A."/>
            <person name="Kohler A."/>
            <person name="Costa M.D."/>
            <person name="Nagy L.G."/>
            <person name="Floudas D."/>
            <person name="Copeland A."/>
            <person name="Barry K.W."/>
            <person name="Cichocki N."/>
            <person name="Veneault-Fourrey C."/>
            <person name="LaButti K."/>
            <person name="Lindquist E.A."/>
            <person name="Lipzen A."/>
            <person name="Lundell T."/>
            <person name="Morin E."/>
            <person name="Murat C."/>
            <person name="Sun H."/>
            <person name="Tunlid A."/>
            <person name="Henrissat B."/>
            <person name="Grigoriev I.V."/>
            <person name="Hibbett D.S."/>
            <person name="Martin F."/>
            <person name="Nordberg H.P."/>
            <person name="Cantor M.N."/>
            <person name="Hua S.X."/>
        </authorList>
    </citation>
    <scope>NUCLEOTIDE SEQUENCE [LARGE SCALE GENOMIC DNA]</scope>
    <source>
        <strain evidence="2 3">Marx 270</strain>
    </source>
</reference>
<feature type="transmembrane region" description="Helical" evidence="1">
    <location>
        <begin position="49"/>
        <end position="71"/>
    </location>
</feature>
<dbReference type="HOGENOM" id="CLU_129999_0_0_1"/>
<gene>
    <name evidence="2" type="ORF">M404DRAFT_32444</name>
</gene>
<proteinExistence type="predicted"/>
<keyword evidence="3" id="KW-1185">Reference proteome</keyword>
<dbReference type="AlphaFoldDB" id="A0A0C3IJS0"/>
<keyword evidence="1" id="KW-0812">Transmembrane</keyword>
<dbReference type="InParanoid" id="A0A0C3IJS0"/>
<evidence type="ECO:0000313" key="2">
    <source>
        <dbReference type="EMBL" id="KIN97227.1"/>
    </source>
</evidence>
<reference evidence="3" key="2">
    <citation type="submission" date="2015-01" db="EMBL/GenBank/DDBJ databases">
        <title>Evolutionary Origins and Diversification of the Mycorrhizal Mutualists.</title>
        <authorList>
            <consortium name="DOE Joint Genome Institute"/>
            <consortium name="Mycorrhizal Genomics Consortium"/>
            <person name="Kohler A."/>
            <person name="Kuo A."/>
            <person name="Nagy L.G."/>
            <person name="Floudas D."/>
            <person name="Copeland A."/>
            <person name="Barry K.W."/>
            <person name="Cichocki N."/>
            <person name="Veneault-Fourrey C."/>
            <person name="LaButti K."/>
            <person name="Lindquist E.A."/>
            <person name="Lipzen A."/>
            <person name="Lundell T."/>
            <person name="Morin E."/>
            <person name="Murat C."/>
            <person name="Riley R."/>
            <person name="Ohm R."/>
            <person name="Sun H."/>
            <person name="Tunlid A."/>
            <person name="Henrissat B."/>
            <person name="Grigoriev I.V."/>
            <person name="Hibbett D.S."/>
            <person name="Martin F."/>
        </authorList>
    </citation>
    <scope>NUCLEOTIDE SEQUENCE [LARGE SCALE GENOMIC DNA]</scope>
    <source>
        <strain evidence="3">Marx 270</strain>
    </source>
</reference>
<dbReference type="STRING" id="870435.A0A0C3IJS0"/>
<organism evidence="2 3">
    <name type="scientific">Pisolithus tinctorius Marx 270</name>
    <dbReference type="NCBI Taxonomy" id="870435"/>
    <lineage>
        <taxon>Eukaryota</taxon>
        <taxon>Fungi</taxon>
        <taxon>Dikarya</taxon>
        <taxon>Basidiomycota</taxon>
        <taxon>Agaricomycotina</taxon>
        <taxon>Agaricomycetes</taxon>
        <taxon>Agaricomycetidae</taxon>
        <taxon>Boletales</taxon>
        <taxon>Sclerodermatineae</taxon>
        <taxon>Pisolithaceae</taxon>
        <taxon>Pisolithus</taxon>
    </lineage>
</organism>
<evidence type="ECO:0000256" key="1">
    <source>
        <dbReference type="SAM" id="Phobius"/>
    </source>
</evidence>
<keyword evidence="1" id="KW-0472">Membrane</keyword>
<protein>
    <submittedName>
        <fullName evidence="2">Uncharacterized protein</fullName>
    </submittedName>
</protein>
<accession>A0A0C3IJS0</accession>
<evidence type="ECO:0000313" key="3">
    <source>
        <dbReference type="Proteomes" id="UP000054217"/>
    </source>
</evidence>
<dbReference type="EMBL" id="KN832032">
    <property type="protein sequence ID" value="KIN97227.1"/>
    <property type="molecule type" value="Genomic_DNA"/>
</dbReference>
<keyword evidence="1" id="KW-1133">Transmembrane helix</keyword>
<sequence>MYQTYDREDHTGIIVASSNNDADNTITVWKKPKRDLQSRPGKKESSLQALFGAICATIQFLTQLLTIAFAVKLADDVAADHRKATVENDLMIEFISKRHRVDIGGDLCCGYHMIVSCIQYINNDFSHEHLFPLSTTDSPPL</sequence>